<dbReference type="InterPro" id="IPR041694">
    <property type="entry name" value="ADH_N_2"/>
</dbReference>
<evidence type="ECO:0000313" key="3">
    <source>
        <dbReference type="EMBL" id="KZN70363.1"/>
    </source>
</evidence>
<dbReference type="SUPFAM" id="SSF51735">
    <property type="entry name" value="NAD(P)-binding Rossmann-fold domains"/>
    <property type="match status" value="1"/>
</dbReference>
<dbReference type="Proteomes" id="UP000076661">
    <property type="component" value="Unassembled WGS sequence"/>
</dbReference>
<dbReference type="SMART" id="SM00829">
    <property type="entry name" value="PKS_ER"/>
    <property type="match status" value="1"/>
</dbReference>
<gene>
    <name evidence="3" type="ORF">N478_00235</name>
</gene>
<dbReference type="EMBL" id="AUXX01000001">
    <property type="protein sequence ID" value="KZN70363.1"/>
    <property type="molecule type" value="Genomic_DNA"/>
</dbReference>
<accession>A0A162CLA9</accession>
<dbReference type="Pfam" id="PF16884">
    <property type="entry name" value="ADH_N_2"/>
    <property type="match status" value="1"/>
</dbReference>
<dbReference type="FunFam" id="3.40.50.720:FF:000121">
    <property type="entry name" value="Prostaglandin reductase 2"/>
    <property type="match status" value="1"/>
</dbReference>
<dbReference type="RefSeq" id="WP_063379510.1">
    <property type="nucleotide sequence ID" value="NZ_AUXX01000001.1"/>
</dbReference>
<dbReference type="PATRIC" id="fig|1365257.3.peg.47"/>
<dbReference type="InterPro" id="IPR013149">
    <property type="entry name" value="ADH-like_C"/>
</dbReference>
<evidence type="ECO:0000313" key="4">
    <source>
        <dbReference type="Proteomes" id="UP000076661"/>
    </source>
</evidence>
<proteinExistence type="predicted"/>
<dbReference type="PANTHER" id="PTHR43205">
    <property type="entry name" value="PROSTAGLANDIN REDUCTASE"/>
    <property type="match status" value="1"/>
</dbReference>
<dbReference type="Pfam" id="PF00107">
    <property type="entry name" value="ADH_zinc_N"/>
    <property type="match status" value="1"/>
</dbReference>
<evidence type="ECO:0000259" key="2">
    <source>
        <dbReference type="SMART" id="SM00829"/>
    </source>
</evidence>
<name>A0A162CLA9_9GAMM</name>
<dbReference type="InterPro" id="IPR011032">
    <property type="entry name" value="GroES-like_sf"/>
</dbReference>
<evidence type="ECO:0000256" key="1">
    <source>
        <dbReference type="ARBA" id="ARBA00023002"/>
    </source>
</evidence>
<organism evidence="3 4">
    <name type="scientific">Pseudoalteromonas luteoviolacea S4060-1</name>
    <dbReference type="NCBI Taxonomy" id="1365257"/>
    <lineage>
        <taxon>Bacteria</taxon>
        <taxon>Pseudomonadati</taxon>
        <taxon>Pseudomonadota</taxon>
        <taxon>Gammaproteobacteria</taxon>
        <taxon>Alteromonadales</taxon>
        <taxon>Pseudoalteromonadaceae</taxon>
        <taxon>Pseudoalteromonas</taxon>
    </lineage>
</organism>
<reference evidence="3 4" key="1">
    <citation type="submission" date="2013-07" db="EMBL/GenBank/DDBJ databases">
        <title>Comparative Genomic and Metabolomic Analysis of Twelve Strains of Pseudoalteromonas luteoviolacea.</title>
        <authorList>
            <person name="Vynne N.G."/>
            <person name="Mansson M."/>
            <person name="Gram L."/>
        </authorList>
    </citation>
    <scope>NUCLEOTIDE SEQUENCE [LARGE SCALE GENOMIC DNA]</scope>
    <source>
        <strain evidence="3 4">S4060-1</strain>
    </source>
</reference>
<dbReference type="InterPro" id="IPR036291">
    <property type="entry name" value="NAD(P)-bd_dom_sf"/>
</dbReference>
<dbReference type="InterPro" id="IPR045010">
    <property type="entry name" value="MDR_fam"/>
</dbReference>
<dbReference type="Gene3D" id="3.90.180.10">
    <property type="entry name" value="Medium-chain alcohol dehydrogenases, catalytic domain"/>
    <property type="match status" value="1"/>
</dbReference>
<sequence>MNQSTHINRQITLAARPNGAPIQSDFKLVESPVPTPADGEMLLRTRYLSLDPYMRGRMNDAKSYADPVGLGEVMVGGSICQVEISNHADFEQGDLVVAFGGWQDYCVSDGVGVIKLDKTMQNPSYGLGVLGMPGLTAYMGLLDIGEPQAGETLVVAAATGAVGSLVGQIAKLKGCKVVGIAGGQEKCDYAVNELGFDACIDHRATDLEEQLVQACPDGIDIYYENVGGKVFDAVLPLLNTKARVPLCGLISQYNATELPVGPDRIGLLMGNMLVKRIKMQGFIVFDDYGHRYKEFQDAMVPWLLSGQIKYKEDKVTGLEQAVTAFIGLLQGKNFGKLVVQVGPEQLDLGAKS</sequence>
<protein>
    <submittedName>
        <fullName evidence="3">NADP-dependent oxidoreductase</fullName>
    </submittedName>
</protein>
<dbReference type="Gene3D" id="3.40.50.720">
    <property type="entry name" value="NAD(P)-binding Rossmann-like Domain"/>
    <property type="match status" value="1"/>
</dbReference>
<dbReference type="InterPro" id="IPR020843">
    <property type="entry name" value="ER"/>
</dbReference>
<dbReference type="CDD" id="cd05288">
    <property type="entry name" value="PGDH"/>
    <property type="match status" value="1"/>
</dbReference>
<feature type="domain" description="Enoyl reductase (ER)" evidence="2">
    <location>
        <begin position="23"/>
        <end position="339"/>
    </location>
</feature>
<dbReference type="GO" id="GO:0016628">
    <property type="term" value="F:oxidoreductase activity, acting on the CH-CH group of donors, NAD or NADP as acceptor"/>
    <property type="evidence" value="ECO:0007669"/>
    <property type="project" value="InterPro"/>
</dbReference>
<comment type="caution">
    <text evidence="3">The sequence shown here is derived from an EMBL/GenBank/DDBJ whole genome shotgun (WGS) entry which is preliminary data.</text>
</comment>
<dbReference type="SUPFAM" id="SSF50129">
    <property type="entry name" value="GroES-like"/>
    <property type="match status" value="2"/>
</dbReference>
<dbReference type="AlphaFoldDB" id="A0A162CLA9"/>
<dbReference type="PANTHER" id="PTHR43205:SF7">
    <property type="entry name" value="PROSTAGLANDIN REDUCTASE 1"/>
    <property type="match status" value="1"/>
</dbReference>
<keyword evidence="1" id="KW-0560">Oxidoreductase</keyword>